<feature type="transmembrane region" description="Helical" evidence="2">
    <location>
        <begin position="54"/>
        <end position="81"/>
    </location>
</feature>
<feature type="transmembrane region" description="Helical" evidence="2">
    <location>
        <begin position="251"/>
        <end position="273"/>
    </location>
</feature>
<evidence type="ECO:0000256" key="1">
    <source>
        <dbReference type="SAM" id="MobiDB-lite"/>
    </source>
</evidence>
<sequence length="441" mass="44671">MSQPSAGTVTAPAPAVPAPPAATPAVGPGTAPATTAGAEAPRTSSLSTPRRLQLLSAGTVVVGVLVALVGVVTFGLLALVLDRAESDTEQLVRVQSIQTNLLSADATATNAFLVGGLEPAAQRATYDEALSTTSGMIAEAARAQPADATALAELNRQLLDYDAAIEQARANNRQGFPVGAQYLRGASAQLRASALPVLDELVAANAARAGSRMRVGAGAVFPVVVALSLAALVLAQLWLARRFHRRVNPGVLAASVVLLVALLASVVGLARLADGVQGVRSGPFADVNAAAGARIGANDAKANESLTLVARGSGGTFERAWTASAGRVTEQLDVLDRPALDDAWSGYARTHAEIRALDDGGGWDEAVALATGTGAEQANGRFAAVDSGLAEELQTSGEATGNALAGRTPGLVVAALLSLLAGVAVALLGRRGVADRLREYR</sequence>
<keyword evidence="2" id="KW-0812">Transmembrane</keyword>
<feature type="compositionally biased region" description="Low complexity" evidence="1">
    <location>
        <begin position="1"/>
        <end position="13"/>
    </location>
</feature>
<keyword evidence="2" id="KW-0472">Membrane</keyword>
<feature type="region of interest" description="Disordered" evidence="1">
    <location>
        <begin position="1"/>
        <end position="48"/>
    </location>
</feature>
<feature type="transmembrane region" description="Helical" evidence="2">
    <location>
        <begin position="219"/>
        <end position="239"/>
    </location>
</feature>
<protein>
    <recommendedName>
        <fullName evidence="5">Four helix bundle sensory module for signal transduction</fullName>
    </recommendedName>
</protein>
<evidence type="ECO:0000256" key="2">
    <source>
        <dbReference type="SAM" id="Phobius"/>
    </source>
</evidence>
<evidence type="ECO:0008006" key="5">
    <source>
        <dbReference type="Google" id="ProtNLM"/>
    </source>
</evidence>
<comment type="caution">
    <text evidence="3">The sequence shown here is derived from an EMBL/GenBank/DDBJ whole genome shotgun (WGS) entry which is preliminary data.</text>
</comment>
<gene>
    <name evidence="3" type="ORF">JOF54_000687</name>
</gene>
<name>A0ABS4Z401_9ACTN</name>
<accession>A0ABS4Z401</accession>
<feature type="transmembrane region" description="Helical" evidence="2">
    <location>
        <begin position="410"/>
        <end position="429"/>
    </location>
</feature>
<proteinExistence type="predicted"/>
<dbReference type="EMBL" id="JAGIOB010000001">
    <property type="protein sequence ID" value="MBP2415765.1"/>
    <property type="molecule type" value="Genomic_DNA"/>
</dbReference>
<organism evidence="3 4">
    <name type="scientific">Microlunatus capsulatus</name>
    <dbReference type="NCBI Taxonomy" id="99117"/>
    <lineage>
        <taxon>Bacteria</taxon>
        <taxon>Bacillati</taxon>
        <taxon>Actinomycetota</taxon>
        <taxon>Actinomycetes</taxon>
        <taxon>Propionibacteriales</taxon>
        <taxon>Propionibacteriaceae</taxon>
        <taxon>Microlunatus</taxon>
    </lineage>
</organism>
<keyword evidence="2" id="KW-1133">Transmembrane helix</keyword>
<reference evidence="3 4" key="1">
    <citation type="submission" date="2021-03" db="EMBL/GenBank/DDBJ databases">
        <title>Sequencing the genomes of 1000 actinobacteria strains.</title>
        <authorList>
            <person name="Klenk H.-P."/>
        </authorList>
    </citation>
    <scope>NUCLEOTIDE SEQUENCE [LARGE SCALE GENOMIC DNA]</scope>
    <source>
        <strain evidence="3 4">DSM 12936</strain>
    </source>
</reference>
<evidence type="ECO:0000313" key="4">
    <source>
        <dbReference type="Proteomes" id="UP000758168"/>
    </source>
</evidence>
<keyword evidence="4" id="KW-1185">Reference proteome</keyword>
<dbReference type="Proteomes" id="UP000758168">
    <property type="component" value="Unassembled WGS sequence"/>
</dbReference>
<feature type="compositionally biased region" description="Low complexity" evidence="1">
    <location>
        <begin position="23"/>
        <end position="41"/>
    </location>
</feature>
<evidence type="ECO:0000313" key="3">
    <source>
        <dbReference type="EMBL" id="MBP2415765.1"/>
    </source>
</evidence>
<dbReference type="RefSeq" id="WP_210053001.1">
    <property type="nucleotide sequence ID" value="NZ_BAAAMH010000030.1"/>
</dbReference>